<proteinExistence type="predicted"/>
<dbReference type="AlphaFoldDB" id="A0A9D1WRJ4"/>
<name>A0A9D1WRJ4_9FIRM</name>
<feature type="region of interest" description="Disordered" evidence="1">
    <location>
        <begin position="257"/>
        <end position="325"/>
    </location>
</feature>
<dbReference type="SUPFAM" id="SSF54001">
    <property type="entry name" value="Cysteine proteinases"/>
    <property type="match status" value="1"/>
</dbReference>
<protein>
    <submittedName>
        <fullName evidence="3">Transglutaminase-like domain-containing protein</fullName>
    </submittedName>
</protein>
<dbReference type="PROSITE" id="PS51257">
    <property type="entry name" value="PROKAR_LIPOPROTEIN"/>
    <property type="match status" value="1"/>
</dbReference>
<dbReference type="InterPro" id="IPR038765">
    <property type="entry name" value="Papain-like_cys_pep_sf"/>
</dbReference>
<feature type="region of interest" description="Disordered" evidence="1">
    <location>
        <begin position="42"/>
        <end position="75"/>
    </location>
</feature>
<evidence type="ECO:0000313" key="4">
    <source>
        <dbReference type="Proteomes" id="UP000886800"/>
    </source>
</evidence>
<dbReference type="InterPro" id="IPR002931">
    <property type="entry name" value="Transglutaminase-like"/>
</dbReference>
<reference evidence="3" key="1">
    <citation type="journal article" date="2021" name="PeerJ">
        <title>Extensive microbial diversity within the chicken gut microbiome revealed by metagenomics and culture.</title>
        <authorList>
            <person name="Gilroy R."/>
            <person name="Ravi A."/>
            <person name="Getino M."/>
            <person name="Pursley I."/>
            <person name="Horton D.L."/>
            <person name="Alikhan N.F."/>
            <person name="Baker D."/>
            <person name="Gharbi K."/>
            <person name="Hall N."/>
            <person name="Watson M."/>
            <person name="Adriaenssens E.M."/>
            <person name="Foster-Nyarko E."/>
            <person name="Jarju S."/>
            <person name="Secka A."/>
            <person name="Antonio M."/>
            <person name="Oren A."/>
            <person name="Chaudhuri R.R."/>
            <person name="La Ragione R."/>
            <person name="Hildebrand F."/>
            <person name="Pallen M.J."/>
        </authorList>
    </citation>
    <scope>NUCLEOTIDE SEQUENCE</scope>
    <source>
        <strain evidence="3">CHK188-5543</strain>
    </source>
</reference>
<dbReference type="Gene3D" id="3.10.620.30">
    <property type="match status" value="1"/>
</dbReference>
<dbReference type="SMART" id="SM00460">
    <property type="entry name" value="TGc"/>
    <property type="match status" value="1"/>
</dbReference>
<feature type="compositionally biased region" description="Low complexity" evidence="1">
    <location>
        <begin position="42"/>
        <end position="69"/>
    </location>
</feature>
<feature type="domain" description="Transglutaminase-like" evidence="2">
    <location>
        <begin position="144"/>
        <end position="205"/>
    </location>
</feature>
<dbReference type="Proteomes" id="UP000886800">
    <property type="component" value="Unassembled WGS sequence"/>
</dbReference>
<evidence type="ECO:0000313" key="3">
    <source>
        <dbReference type="EMBL" id="HIX64715.1"/>
    </source>
</evidence>
<accession>A0A9D1WRJ4</accession>
<dbReference type="Pfam" id="PF01841">
    <property type="entry name" value="Transglut_core"/>
    <property type="match status" value="1"/>
</dbReference>
<evidence type="ECO:0000256" key="1">
    <source>
        <dbReference type="SAM" id="MobiDB-lite"/>
    </source>
</evidence>
<comment type="caution">
    <text evidence="3">The sequence shown here is derived from an EMBL/GenBank/DDBJ whole genome shotgun (WGS) entry which is preliminary data.</text>
</comment>
<dbReference type="EMBL" id="DXES01000011">
    <property type="protein sequence ID" value="HIX64715.1"/>
    <property type="molecule type" value="Genomic_DNA"/>
</dbReference>
<organism evidence="3 4">
    <name type="scientific">Candidatus Anaerotruncus excrementipullorum</name>
    <dbReference type="NCBI Taxonomy" id="2838465"/>
    <lineage>
        <taxon>Bacteria</taxon>
        <taxon>Bacillati</taxon>
        <taxon>Bacillota</taxon>
        <taxon>Clostridia</taxon>
        <taxon>Eubacteriales</taxon>
        <taxon>Oscillospiraceae</taxon>
        <taxon>Anaerotruncus</taxon>
    </lineage>
</organism>
<evidence type="ECO:0000259" key="2">
    <source>
        <dbReference type="SMART" id="SM00460"/>
    </source>
</evidence>
<reference evidence="3" key="2">
    <citation type="submission" date="2021-04" db="EMBL/GenBank/DDBJ databases">
        <authorList>
            <person name="Gilroy R."/>
        </authorList>
    </citation>
    <scope>NUCLEOTIDE SEQUENCE</scope>
    <source>
        <strain evidence="3">CHK188-5543</strain>
    </source>
</reference>
<gene>
    <name evidence="3" type="ORF">H9736_00550</name>
</gene>
<sequence length="325" mass="35267">MERLDTVPAVIRPGRWKGRGLLALACAAALVLAGCAQKPGGQAAPSASLPASSQAQQAPVPQAASQPEAESPEESLHPYLEELISQTASQLIQPGMGEYERAKAAFDYMVEHTVLDQPIGLDLWRVHGGGDQPIPYLQQRALSPLRFGVGMCEDYAAALTLLLRGMGLEAQYVPGLTYSVEGNLVDHAWTVVRIDGVWYHLDSQLEDNISRHGEIRYRYFLKGDATLAGSHRWGRNLVSSGLLSPEQNAQIVEEFPTPACPQDYDPVPPRRPLEEAPAPDLSALHRQAREEVAAWEAENGPLPPMQLNTTPPVFGLEGFGPSDEG</sequence>